<dbReference type="Proteomes" id="UP001152795">
    <property type="component" value="Unassembled WGS sequence"/>
</dbReference>
<evidence type="ECO:0000313" key="2">
    <source>
        <dbReference type="EMBL" id="CAB3996634.1"/>
    </source>
</evidence>
<feature type="compositionally biased region" description="Low complexity" evidence="1">
    <location>
        <begin position="40"/>
        <end position="52"/>
    </location>
</feature>
<comment type="caution">
    <text evidence="2">The sequence shown here is derived from an EMBL/GenBank/DDBJ whole genome shotgun (WGS) entry which is preliminary data.</text>
</comment>
<feature type="compositionally biased region" description="Polar residues" evidence="1">
    <location>
        <begin position="15"/>
        <end position="24"/>
    </location>
</feature>
<gene>
    <name evidence="2" type="ORF">PACLA_8A069080</name>
</gene>
<protein>
    <submittedName>
        <fullName evidence="2">Uncharacterized protein</fullName>
    </submittedName>
</protein>
<name>A0A7D9DZQ3_PARCT</name>
<sequence>MDGVPLVETLLSEPDTAQPSTSLENIEVDQPRSKRRRTSGKPGKSGAGSKTKLVNAVSDEAENGGKNSKHPQQSSTEKSDSTY</sequence>
<proteinExistence type="predicted"/>
<feature type="region of interest" description="Disordered" evidence="1">
    <location>
        <begin position="1"/>
        <end position="83"/>
    </location>
</feature>
<keyword evidence="3" id="KW-1185">Reference proteome</keyword>
<evidence type="ECO:0000256" key="1">
    <source>
        <dbReference type="SAM" id="MobiDB-lite"/>
    </source>
</evidence>
<dbReference type="EMBL" id="CACRXK020002910">
    <property type="protein sequence ID" value="CAB3996634.1"/>
    <property type="molecule type" value="Genomic_DNA"/>
</dbReference>
<accession>A0A7D9DZQ3</accession>
<dbReference type="AlphaFoldDB" id="A0A7D9DZQ3"/>
<reference evidence="2" key="1">
    <citation type="submission" date="2020-04" db="EMBL/GenBank/DDBJ databases">
        <authorList>
            <person name="Alioto T."/>
            <person name="Alioto T."/>
            <person name="Gomez Garrido J."/>
        </authorList>
    </citation>
    <scope>NUCLEOTIDE SEQUENCE</scope>
    <source>
        <strain evidence="2">A484AB</strain>
    </source>
</reference>
<evidence type="ECO:0000313" key="3">
    <source>
        <dbReference type="Proteomes" id="UP001152795"/>
    </source>
</evidence>
<organism evidence="2 3">
    <name type="scientific">Paramuricea clavata</name>
    <name type="common">Red gorgonian</name>
    <name type="synonym">Violescent sea-whip</name>
    <dbReference type="NCBI Taxonomy" id="317549"/>
    <lineage>
        <taxon>Eukaryota</taxon>
        <taxon>Metazoa</taxon>
        <taxon>Cnidaria</taxon>
        <taxon>Anthozoa</taxon>
        <taxon>Octocorallia</taxon>
        <taxon>Malacalcyonacea</taxon>
        <taxon>Plexauridae</taxon>
        <taxon>Paramuricea</taxon>
    </lineage>
</organism>